<feature type="transmembrane region" description="Helical" evidence="1">
    <location>
        <begin position="30"/>
        <end position="55"/>
    </location>
</feature>
<dbReference type="EMBL" id="LT840184">
    <property type="protein sequence ID" value="SMF90945.1"/>
    <property type="molecule type" value="Genomic_DNA"/>
</dbReference>
<name>A0A1X7HQA1_9BACL</name>
<organism evidence="2 3">
    <name type="scientific">Paenibacillus uliginis N3/975</name>
    <dbReference type="NCBI Taxonomy" id="1313296"/>
    <lineage>
        <taxon>Bacteria</taxon>
        <taxon>Bacillati</taxon>
        <taxon>Bacillota</taxon>
        <taxon>Bacilli</taxon>
        <taxon>Bacillales</taxon>
        <taxon>Paenibacillaceae</taxon>
        <taxon>Paenibacillus</taxon>
    </lineage>
</organism>
<sequence>MIKNEQRYRNKILSFKEKASIESFISQNVYFLYMGLCLLIFSLISIFLMIIFAFFNLGYASIFFVVAIASFIVSVILIFLLERDIISSKELNERLYIYFDILGEYVKENKSRAKIRMINRSLIRYLNALESNVNNVFIFNSSELNINLIRDIKKVIVVDLINFLKHDKKDIVVELIDNIKKTYLFAEGLQLIQNTKCEFEIEHTSKIDSLKRILEICNNERNNHPAESQKNIMSKVYKKVLISATNPYILIALCTIIGIGLIYYINEAEDYSKMPANLSVVGLILMIIIFIIQSKKRD</sequence>
<feature type="transmembrane region" description="Helical" evidence="1">
    <location>
        <begin position="240"/>
        <end position="264"/>
    </location>
</feature>
<dbReference type="Proteomes" id="UP000192940">
    <property type="component" value="Chromosome I"/>
</dbReference>
<accession>A0A1X7HQA1</accession>
<protein>
    <submittedName>
        <fullName evidence="2">Uncharacterized protein</fullName>
    </submittedName>
</protein>
<evidence type="ECO:0000313" key="2">
    <source>
        <dbReference type="EMBL" id="SMF90945.1"/>
    </source>
</evidence>
<evidence type="ECO:0000256" key="1">
    <source>
        <dbReference type="SAM" id="Phobius"/>
    </source>
</evidence>
<proteinExistence type="predicted"/>
<dbReference type="RefSeq" id="WP_208915929.1">
    <property type="nucleotide sequence ID" value="NZ_LT840184.1"/>
</dbReference>
<reference evidence="2 3" key="1">
    <citation type="submission" date="2017-04" db="EMBL/GenBank/DDBJ databases">
        <authorList>
            <person name="Afonso C.L."/>
            <person name="Miller P.J."/>
            <person name="Scott M.A."/>
            <person name="Spackman E."/>
            <person name="Goraichik I."/>
            <person name="Dimitrov K.M."/>
            <person name="Suarez D.L."/>
            <person name="Swayne D.E."/>
        </authorList>
    </citation>
    <scope>NUCLEOTIDE SEQUENCE [LARGE SCALE GENOMIC DNA]</scope>
    <source>
        <strain evidence="2 3">N3/975</strain>
    </source>
</reference>
<keyword evidence="3" id="KW-1185">Reference proteome</keyword>
<keyword evidence="1" id="KW-0472">Membrane</keyword>
<keyword evidence="1" id="KW-0812">Transmembrane</keyword>
<dbReference type="AlphaFoldDB" id="A0A1X7HQA1"/>
<feature type="transmembrane region" description="Helical" evidence="1">
    <location>
        <begin position="61"/>
        <end position="81"/>
    </location>
</feature>
<keyword evidence="1" id="KW-1133">Transmembrane helix</keyword>
<evidence type="ECO:0000313" key="3">
    <source>
        <dbReference type="Proteomes" id="UP000192940"/>
    </source>
</evidence>
<gene>
    <name evidence="2" type="ORF">SAMN05661091_5297</name>
</gene>
<feature type="transmembrane region" description="Helical" evidence="1">
    <location>
        <begin position="276"/>
        <end position="292"/>
    </location>
</feature>